<dbReference type="RefSeq" id="WP_054937009.1">
    <property type="nucleotide sequence ID" value="NZ_PVXL01000072.1"/>
</dbReference>
<dbReference type="AlphaFoldDB" id="A0A9X7J025"/>
<evidence type="ECO:0000313" key="2">
    <source>
        <dbReference type="Proteomes" id="UP000239430"/>
    </source>
</evidence>
<gene>
    <name evidence="1" type="ORF">MOST_30270</name>
</gene>
<dbReference type="GO" id="GO:0005198">
    <property type="term" value="F:structural molecule activity"/>
    <property type="evidence" value="ECO:0007669"/>
    <property type="project" value="InterPro"/>
</dbReference>
<sequence>MPPRGPDERLVRFSEDEVARLVQLYTEAEREILNEINRALLRGNKTEYLQAMLANVQAILEDLRNGSRTWCEEAIPRIYVEGAKFAEEQLKAQREKIIVGFGVIHQQAAQVLAEAAYNRLEGVVQTIGRKSEDIYRVLALENIRGSVIGYKTWEQVAKSYREQLAERGVTGFEDAAGRNWNMRSYTEMVARTTTMEAHLQGTANRLLEHGHDLVKVSTHSGACNKCSPWQGKILSLTGRTRGFPTLQEAKQAGLFHPNCRHAYGLYIDLDEEIERLEKELGS</sequence>
<dbReference type="EMBL" id="PVXL01000072">
    <property type="protein sequence ID" value="PRR69605.1"/>
    <property type="molecule type" value="Genomic_DNA"/>
</dbReference>
<organism evidence="1 2">
    <name type="scientific">Neomoorella stamsii</name>
    <dbReference type="NCBI Taxonomy" id="1266720"/>
    <lineage>
        <taxon>Bacteria</taxon>
        <taxon>Bacillati</taxon>
        <taxon>Bacillota</taxon>
        <taxon>Clostridia</taxon>
        <taxon>Neomoorellales</taxon>
        <taxon>Neomoorellaceae</taxon>
        <taxon>Neomoorella</taxon>
    </lineage>
</organism>
<dbReference type="Pfam" id="PF06152">
    <property type="entry name" value="Phage_min_cap2"/>
    <property type="match status" value="1"/>
</dbReference>
<keyword evidence="2" id="KW-1185">Reference proteome</keyword>
<proteinExistence type="predicted"/>
<name>A0A9X7J025_9FIRM</name>
<accession>A0A9X7J025</accession>
<dbReference type="Proteomes" id="UP000239430">
    <property type="component" value="Unassembled WGS sequence"/>
</dbReference>
<reference evidence="1 2" key="1">
    <citation type="submission" date="2018-03" db="EMBL/GenBank/DDBJ databases">
        <title>Genome sequence of Moorella stamsii DSM 26217.</title>
        <authorList>
            <person name="Poehlein A."/>
            <person name="Daniel R."/>
        </authorList>
    </citation>
    <scope>NUCLEOTIDE SEQUENCE [LARGE SCALE GENOMIC DNA]</scope>
    <source>
        <strain evidence="2">DSM 26217</strain>
    </source>
</reference>
<protein>
    <submittedName>
        <fullName evidence="1">Phage minor capsid protein 2</fullName>
    </submittedName>
</protein>
<dbReference type="InterPro" id="IPR009319">
    <property type="entry name" value="Phage_A118_VSP1"/>
</dbReference>
<comment type="caution">
    <text evidence="1">The sequence shown here is derived from an EMBL/GenBank/DDBJ whole genome shotgun (WGS) entry which is preliminary data.</text>
</comment>
<evidence type="ECO:0000313" key="1">
    <source>
        <dbReference type="EMBL" id="PRR69605.1"/>
    </source>
</evidence>